<sequence length="61" mass="6935">MVLSENYVRLNPRNAQKKTISLLVSTARNEELFKIQSSDKKCAQLVQAKISAKNNFRGKPE</sequence>
<protein>
    <submittedName>
        <fullName evidence="1">CLUMA_CG021460, isoform A</fullName>
    </submittedName>
</protein>
<accession>A0A1J1J8S4</accession>
<dbReference type="EMBL" id="CVRI01000075">
    <property type="protein sequence ID" value="CRL08394.1"/>
    <property type="molecule type" value="Genomic_DNA"/>
</dbReference>
<dbReference type="Proteomes" id="UP000183832">
    <property type="component" value="Unassembled WGS sequence"/>
</dbReference>
<evidence type="ECO:0000313" key="1">
    <source>
        <dbReference type="EMBL" id="CRL08394.1"/>
    </source>
</evidence>
<proteinExistence type="predicted"/>
<name>A0A1J1J8S4_9DIPT</name>
<gene>
    <name evidence="1" type="ORF">CLUMA_CG021460</name>
</gene>
<reference evidence="1 2" key="1">
    <citation type="submission" date="2015-04" db="EMBL/GenBank/DDBJ databases">
        <authorList>
            <person name="Syromyatnikov M.Y."/>
            <person name="Popov V.N."/>
        </authorList>
    </citation>
    <scope>NUCLEOTIDE SEQUENCE [LARGE SCALE GENOMIC DNA]</scope>
</reference>
<organism evidence="1 2">
    <name type="scientific">Clunio marinus</name>
    <dbReference type="NCBI Taxonomy" id="568069"/>
    <lineage>
        <taxon>Eukaryota</taxon>
        <taxon>Metazoa</taxon>
        <taxon>Ecdysozoa</taxon>
        <taxon>Arthropoda</taxon>
        <taxon>Hexapoda</taxon>
        <taxon>Insecta</taxon>
        <taxon>Pterygota</taxon>
        <taxon>Neoptera</taxon>
        <taxon>Endopterygota</taxon>
        <taxon>Diptera</taxon>
        <taxon>Nematocera</taxon>
        <taxon>Chironomoidea</taxon>
        <taxon>Chironomidae</taxon>
        <taxon>Clunio</taxon>
    </lineage>
</organism>
<dbReference type="AlphaFoldDB" id="A0A1J1J8S4"/>
<keyword evidence="2" id="KW-1185">Reference proteome</keyword>
<evidence type="ECO:0000313" key="2">
    <source>
        <dbReference type="Proteomes" id="UP000183832"/>
    </source>
</evidence>